<comment type="cofactor">
    <cofactor evidence="2">
        <name>[4Fe-4S] cluster</name>
        <dbReference type="ChEBI" id="CHEBI:49883"/>
    </cofactor>
</comment>
<dbReference type="GO" id="GO:0050470">
    <property type="term" value="F:trimethylamine dehydrogenase activity"/>
    <property type="evidence" value="ECO:0007669"/>
    <property type="project" value="UniProtKB-EC"/>
</dbReference>
<dbReference type="AlphaFoldDB" id="A0A5E6S938"/>
<name>A0A5E6S938_PSEFL</name>
<accession>A0A5E6S938</accession>
<evidence type="ECO:0000256" key="5">
    <source>
        <dbReference type="ARBA" id="ARBA00022643"/>
    </source>
</evidence>
<keyword evidence="5" id="KW-0288">FMN</keyword>
<dbReference type="InterPro" id="IPR013785">
    <property type="entry name" value="Aldolase_TIM"/>
</dbReference>
<evidence type="ECO:0000256" key="1">
    <source>
        <dbReference type="ARBA" id="ARBA00001917"/>
    </source>
</evidence>
<dbReference type="Pfam" id="PF00724">
    <property type="entry name" value="Oxidored_FMN"/>
    <property type="match status" value="1"/>
</dbReference>
<dbReference type="CDD" id="cd02929">
    <property type="entry name" value="TMADH_HD_FMN"/>
    <property type="match status" value="1"/>
</dbReference>
<evidence type="ECO:0000256" key="2">
    <source>
        <dbReference type="ARBA" id="ARBA00001966"/>
    </source>
</evidence>
<dbReference type="SUPFAM" id="SSF51395">
    <property type="entry name" value="FMN-linked oxidoreductases"/>
    <property type="match status" value="1"/>
</dbReference>
<dbReference type="Proteomes" id="UP000399692">
    <property type="component" value="Unassembled WGS sequence"/>
</dbReference>
<dbReference type="InterPro" id="IPR023753">
    <property type="entry name" value="FAD/NAD-binding_dom"/>
</dbReference>
<keyword evidence="7 12" id="KW-0560">Oxidoreductase</keyword>
<reference evidence="12 13" key="1">
    <citation type="submission" date="2019-09" db="EMBL/GenBank/DDBJ databases">
        <authorList>
            <person name="Chandra G."/>
            <person name="Truman W A."/>
        </authorList>
    </citation>
    <scope>NUCLEOTIDE SEQUENCE [LARGE SCALE GENOMIC DNA]</scope>
    <source>
        <strain evidence="12">PS631</strain>
    </source>
</reference>
<dbReference type="SUPFAM" id="SSF51905">
    <property type="entry name" value="FAD/NAD(P)-binding domain"/>
    <property type="match status" value="1"/>
</dbReference>
<comment type="similarity">
    <text evidence="3">In the N-terminal section; belongs to the NADH:flavin oxidoreductase/NADH oxidase family.</text>
</comment>
<evidence type="ECO:0000256" key="8">
    <source>
        <dbReference type="ARBA" id="ARBA00023004"/>
    </source>
</evidence>
<dbReference type="InterPro" id="IPR036188">
    <property type="entry name" value="FAD/NAD-bd_sf"/>
</dbReference>
<keyword evidence="4" id="KW-0285">Flavoprotein</keyword>
<dbReference type="Gene3D" id="3.20.20.70">
    <property type="entry name" value="Aldolase class I"/>
    <property type="match status" value="1"/>
</dbReference>
<keyword evidence="6" id="KW-0479">Metal-binding</keyword>
<feature type="domain" description="NADH:flavin oxidoreductase/NADH oxidase N-terminal" evidence="10">
    <location>
        <begin position="10"/>
        <end position="337"/>
    </location>
</feature>
<evidence type="ECO:0000256" key="3">
    <source>
        <dbReference type="ARBA" id="ARBA00011048"/>
    </source>
</evidence>
<dbReference type="EMBL" id="CABVHF010000005">
    <property type="protein sequence ID" value="VVM77121.1"/>
    <property type="molecule type" value="Genomic_DNA"/>
</dbReference>
<dbReference type="PANTHER" id="PTHR42917">
    <property type="entry name" value="2,4-DIENOYL-COA REDUCTASE"/>
    <property type="match status" value="1"/>
</dbReference>
<evidence type="ECO:0000259" key="10">
    <source>
        <dbReference type="Pfam" id="PF00724"/>
    </source>
</evidence>
<gene>
    <name evidence="12" type="primary">tmd</name>
    <name evidence="12" type="ORF">PS631_02127</name>
</gene>
<dbReference type="InterPro" id="IPR051793">
    <property type="entry name" value="NADH:flavin_oxidoreductase"/>
</dbReference>
<evidence type="ECO:0000256" key="6">
    <source>
        <dbReference type="ARBA" id="ARBA00022723"/>
    </source>
</evidence>
<keyword evidence="8" id="KW-0408">Iron</keyword>
<organism evidence="12 13">
    <name type="scientific">Pseudomonas fluorescens</name>
    <dbReference type="NCBI Taxonomy" id="294"/>
    <lineage>
        <taxon>Bacteria</taxon>
        <taxon>Pseudomonadati</taxon>
        <taxon>Pseudomonadota</taxon>
        <taxon>Gammaproteobacteria</taxon>
        <taxon>Pseudomonadales</taxon>
        <taxon>Pseudomonadaceae</taxon>
        <taxon>Pseudomonas</taxon>
    </lineage>
</organism>
<feature type="domain" description="FAD/NAD(P)-binding" evidence="11">
    <location>
        <begin position="390"/>
        <end position="654"/>
    </location>
</feature>
<dbReference type="GO" id="GO:0046872">
    <property type="term" value="F:metal ion binding"/>
    <property type="evidence" value="ECO:0007669"/>
    <property type="project" value="UniProtKB-KW"/>
</dbReference>
<dbReference type="Pfam" id="PF07992">
    <property type="entry name" value="Pyr_redox_2"/>
    <property type="match status" value="1"/>
</dbReference>
<protein>
    <submittedName>
        <fullName evidence="12">Trimethylamine dehydrogenase</fullName>
        <ecNumber evidence="12">1.5.8.2</ecNumber>
    </submittedName>
</protein>
<evidence type="ECO:0000313" key="12">
    <source>
        <dbReference type="EMBL" id="VVM77121.1"/>
    </source>
</evidence>
<dbReference type="Gene3D" id="3.50.50.60">
    <property type="entry name" value="FAD/NAD(P)-binding domain"/>
    <property type="match status" value="1"/>
</dbReference>
<dbReference type="Gene3D" id="3.40.50.720">
    <property type="entry name" value="NAD(P)-binding Rossmann-like Domain"/>
    <property type="match status" value="1"/>
</dbReference>
<dbReference type="GO" id="GO:0010181">
    <property type="term" value="F:FMN binding"/>
    <property type="evidence" value="ECO:0007669"/>
    <property type="project" value="InterPro"/>
</dbReference>
<sequence length="686" mass="75263">MMTDPRYALLFEPVKIGPVTAPNRFFQVPHCNGMGHVRPNMLAAMRGIKAEGGWGSICTEITDIHPTSDQGPYAEGRLWDDGDIPAIAAMTKAVHAHGALAGIELAHLGLAFGNQDSRMPPLAPSHRSIVLEEPIQARGMSLSDIREFRTWHRNAALRAKKAGFNIIYVYAAHNLSILQQFLLPRYNTRTDQYGGSLENRVRLLREVLEDTKDAVGDTCAVALRFSVEELLGDGGIRFDVEGREIVEMLAEIPDLWDVNVSDWENDSSPSRFAQEGSQEPYISFVKRVTSKPVVGVGRFTSPDTMVRLVKSGVIDLIGAARPSIADPFLPNKIKENRLEDIRECIGCNICVSSDQNGVPIRCTQNPTMGEEWRRGWHPERMNPKKSDDAVLVVGAGPAGLEAARALGERGYTVALAEASTELGGRVMKEGALPGLAEWRRVADYRIQQLLKSTNVDIYRDSPLSAEDVLGFGFQHVLLATGATWRNDGVGRSHYQPLPGLGSIPVFTPDDIMRGHLPTGEVVVFDDDTYYMGGVIAELLAKQGCTVRVVTPSTVVSPWSYFTWEQRRTQVRLMELGVDIITCRTLTGVSENGVTSACTYTGKETHIPGNAVVFVTERTPNEGLYLELNANQDALNEAGIKTVRAIGDCFAPGIIASAVYSGHLAARELEESEEAIAFRRERIIVQS</sequence>
<evidence type="ECO:0000256" key="9">
    <source>
        <dbReference type="ARBA" id="ARBA00023014"/>
    </source>
</evidence>
<dbReference type="PANTHER" id="PTHR42917:SF2">
    <property type="entry name" value="2,4-DIENOYL-COA REDUCTASE [(2E)-ENOYL-COA-PRODUCING]"/>
    <property type="match status" value="1"/>
</dbReference>
<evidence type="ECO:0000259" key="11">
    <source>
        <dbReference type="Pfam" id="PF07992"/>
    </source>
</evidence>
<comment type="cofactor">
    <cofactor evidence="1">
        <name>FMN</name>
        <dbReference type="ChEBI" id="CHEBI:58210"/>
    </cofactor>
</comment>
<keyword evidence="9" id="KW-0411">Iron-sulfur</keyword>
<dbReference type="InterPro" id="IPR037348">
    <property type="entry name" value="TMADH/DMDH_FMN-bd"/>
</dbReference>
<dbReference type="EC" id="1.5.8.2" evidence="12"/>
<evidence type="ECO:0000256" key="7">
    <source>
        <dbReference type="ARBA" id="ARBA00023002"/>
    </source>
</evidence>
<evidence type="ECO:0000256" key="4">
    <source>
        <dbReference type="ARBA" id="ARBA00022630"/>
    </source>
</evidence>
<evidence type="ECO:0000313" key="13">
    <source>
        <dbReference type="Proteomes" id="UP000399692"/>
    </source>
</evidence>
<dbReference type="GO" id="GO:0051536">
    <property type="term" value="F:iron-sulfur cluster binding"/>
    <property type="evidence" value="ECO:0007669"/>
    <property type="project" value="UniProtKB-KW"/>
</dbReference>
<dbReference type="RefSeq" id="WP_191622757.1">
    <property type="nucleotide sequence ID" value="NZ_CABVHF010000005.1"/>
</dbReference>
<dbReference type="InterPro" id="IPR001155">
    <property type="entry name" value="OxRdtase_FMN_N"/>
</dbReference>
<proteinExistence type="inferred from homology"/>